<proteinExistence type="predicted"/>
<reference evidence="1" key="1">
    <citation type="submission" date="2024-03" db="EMBL/GenBank/DDBJ databases">
        <title>Novel Streptomyces species of biotechnological and ecological value are a feature of Machair soil.</title>
        <authorList>
            <person name="Prole J.R."/>
            <person name="Goodfellow M."/>
            <person name="Allenby N."/>
            <person name="Ward A.C."/>
        </authorList>
    </citation>
    <scope>NUCLEOTIDE SEQUENCE</scope>
    <source>
        <strain evidence="1">MS1.AVA.4</strain>
    </source>
</reference>
<accession>A0ACC6QIX4</accession>
<keyword evidence="2" id="KW-1185">Reference proteome</keyword>
<gene>
    <name evidence="1" type="ORF">WKI58_16815</name>
</gene>
<comment type="caution">
    <text evidence="1">The sequence shown here is derived from an EMBL/GenBank/DDBJ whole genome shotgun (WGS) entry which is preliminary data.</text>
</comment>
<dbReference type="EMBL" id="JBBKAI010000002">
    <property type="protein sequence ID" value="MEJ8658173.1"/>
    <property type="molecule type" value="Genomic_DNA"/>
</dbReference>
<evidence type="ECO:0000313" key="2">
    <source>
        <dbReference type="Proteomes" id="UP001375539"/>
    </source>
</evidence>
<dbReference type="Proteomes" id="UP001375539">
    <property type="component" value="Unassembled WGS sequence"/>
</dbReference>
<sequence>MTEQIETVGQTEGTEKVGQSGQTEGADQAEQIEQAEGAEQSARVGQTAGTTEPPVETGQPAEAVETEQRAEAVEPVTDTDAPPRDRRRVLRALARWTAAVLVCGGLGTGTAYGIAAMERSDVPGLATESDGRWDYPRLSLPALPEGSPRPFTDGNQHEIHHADLRELLLPAPAGATEDKKLNGGWVSNAQYVSEYAKDHRPDLEQALTDYAVRHIAARGWTMPDGTTSRVYLLRFDSAGTAEEFTGIELGVGLSPDVALATAPGDAELDEGWDVEGPAVGKSAISVYTEAKPIGPVQTRQAYIQAGDTVALIFQSRKGEALSVPFHQTVVLQNQLLG</sequence>
<name>A0ACC6QIX4_9ACTN</name>
<evidence type="ECO:0000313" key="1">
    <source>
        <dbReference type="EMBL" id="MEJ8658173.1"/>
    </source>
</evidence>
<organism evidence="1 2">
    <name type="scientific">Streptomyces pratisoli</name>
    <dbReference type="NCBI Taxonomy" id="3139917"/>
    <lineage>
        <taxon>Bacteria</taxon>
        <taxon>Bacillati</taxon>
        <taxon>Actinomycetota</taxon>
        <taxon>Actinomycetes</taxon>
        <taxon>Kitasatosporales</taxon>
        <taxon>Streptomycetaceae</taxon>
        <taxon>Streptomyces</taxon>
    </lineage>
</organism>
<protein>
    <submittedName>
        <fullName evidence="1">Uncharacterized protein</fullName>
    </submittedName>
</protein>